<dbReference type="GO" id="GO:0016747">
    <property type="term" value="F:acyltransferase activity, transferring groups other than amino-acyl groups"/>
    <property type="evidence" value="ECO:0007669"/>
    <property type="project" value="TreeGrafter"/>
</dbReference>
<gene>
    <name evidence="1" type="ORF">B0I35DRAFT_405038</name>
</gene>
<dbReference type="AlphaFoldDB" id="A0A8K0T415"/>
<proteinExistence type="predicted"/>
<protein>
    <submittedName>
        <fullName evidence="1">Uncharacterized protein</fullName>
    </submittedName>
</protein>
<name>A0A8K0T415_9HYPO</name>
<dbReference type="PANTHER" id="PTHR31642:SF294">
    <property type="entry name" value="ACETYLTRANSFERASE MATC1"/>
    <property type="match status" value="1"/>
</dbReference>
<dbReference type="InterPro" id="IPR023213">
    <property type="entry name" value="CAT-like_dom_sf"/>
</dbReference>
<evidence type="ECO:0000313" key="1">
    <source>
        <dbReference type="EMBL" id="KAH7325677.1"/>
    </source>
</evidence>
<evidence type="ECO:0000313" key="2">
    <source>
        <dbReference type="Proteomes" id="UP000813444"/>
    </source>
</evidence>
<dbReference type="Proteomes" id="UP000813444">
    <property type="component" value="Unassembled WGS sequence"/>
</dbReference>
<dbReference type="OrthoDB" id="21502at2759"/>
<dbReference type="InterPro" id="IPR050317">
    <property type="entry name" value="Plant_Fungal_Acyltransferase"/>
</dbReference>
<dbReference type="PANTHER" id="PTHR31642">
    <property type="entry name" value="TRICHOTHECENE 3-O-ACETYLTRANSFERASE"/>
    <property type="match status" value="1"/>
</dbReference>
<sequence>MLSLLSWFTRRKESKLGDYDVYPLSFMEQAGLVYLAVMNFSFYYEDVLDADKLHESLARLVQKDDWRKCGGRVRRNAQKHIEIHVPKNFTPSCPSLTFLHTDFAGSIDKHPVASRLRQRQTDSPCIYENVEDFIPLSLGQDSMRAPLLEDYTNSDKPLITLSVTSFEDATIVSVTFPHCLVDGMGFAELREHLVKPVADSNKHVLESMVATEAAKKKYVLEDKQLRGLSLVILLARLAWDALVGVPAEAYELHLTSAFIKYLRQKAESEISNDKVDGKAQFISDGDIITAWGSQMAFLSATSNGSTTIYNVFDLRTRLPAEFVEPDTQYLENMVLPAATLLAREETKEASLGKIALRIRQSIIEQTPPTQIPSLLRLTKRWLLGFGTWPAFASWDSNLILWTNWTKAKFLETADFGPAVGDGKGECRPSTFWGFPFLPGPKPGNTWIIYGRDARGNYRLQSALREPTVQRIKQDFAEFEKYSNSQLGVGAK</sequence>
<comment type="caution">
    <text evidence="1">The sequence shown here is derived from an EMBL/GenBank/DDBJ whole genome shotgun (WGS) entry which is preliminary data.</text>
</comment>
<keyword evidence="2" id="KW-1185">Reference proteome</keyword>
<reference evidence="1" key="1">
    <citation type="journal article" date="2021" name="Nat. Commun.">
        <title>Genetic determinants of endophytism in the Arabidopsis root mycobiome.</title>
        <authorList>
            <person name="Mesny F."/>
            <person name="Miyauchi S."/>
            <person name="Thiergart T."/>
            <person name="Pickel B."/>
            <person name="Atanasova L."/>
            <person name="Karlsson M."/>
            <person name="Huettel B."/>
            <person name="Barry K.W."/>
            <person name="Haridas S."/>
            <person name="Chen C."/>
            <person name="Bauer D."/>
            <person name="Andreopoulos W."/>
            <person name="Pangilinan J."/>
            <person name="LaButti K."/>
            <person name="Riley R."/>
            <person name="Lipzen A."/>
            <person name="Clum A."/>
            <person name="Drula E."/>
            <person name="Henrissat B."/>
            <person name="Kohler A."/>
            <person name="Grigoriev I.V."/>
            <person name="Martin F.M."/>
            <person name="Hacquard S."/>
        </authorList>
    </citation>
    <scope>NUCLEOTIDE SEQUENCE</scope>
    <source>
        <strain evidence="1">MPI-CAGE-CH-0235</strain>
    </source>
</reference>
<dbReference type="Gene3D" id="3.30.559.10">
    <property type="entry name" value="Chloramphenicol acetyltransferase-like domain"/>
    <property type="match status" value="2"/>
</dbReference>
<accession>A0A8K0T415</accession>
<dbReference type="EMBL" id="JAGPNK010000002">
    <property type="protein sequence ID" value="KAH7325677.1"/>
    <property type="molecule type" value="Genomic_DNA"/>
</dbReference>
<organism evidence="1 2">
    <name type="scientific">Stachybotrys elegans</name>
    <dbReference type="NCBI Taxonomy" id="80388"/>
    <lineage>
        <taxon>Eukaryota</taxon>
        <taxon>Fungi</taxon>
        <taxon>Dikarya</taxon>
        <taxon>Ascomycota</taxon>
        <taxon>Pezizomycotina</taxon>
        <taxon>Sordariomycetes</taxon>
        <taxon>Hypocreomycetidae</taxon>
        <taxon>Hypocreales</taxon>
        <taxon>Stachybotryaceae</taxon>
        <taxon>Stachybotrys</taxon>
    </lineage>
</organism>